<dbReference type="SUPFAM" id="SSF141868">
    <property type="entry name" value="EAL domain-like"/>
    <property type="match status" value="1"/>
</dbReference>
<evidence type="ECO:0000259" key="11">
    <source>
        <dbReference type="PROSITE" id="PS50887"/>
    </source>
</evidence>
<proteinExistence type="predicted"/>
<dbReference type="Proteomes" id="UP000249198">
    <property type="component" value="Unassembled WGS sequence"/>
</dbReference>
<dbReference type="InterPro" id="IPR013656">
    <property type="entry name" value="PAS_4"/>
</dbReference>
<evidence type="ECO:0000256" key="5">
    <source>
        <dbReference type="ARBA" id="ARBA00022692"/>
    </source>
</evidence>
<dbReference type="RefSeq" id="WP_273232922.1">
    <property type="nucleotide sequence ID" value="NZ_QFOH01000015.1"/>
</dbReference>
<feature type="transmembrane region" description="Helical" evidence="9">
    <location>
        <begin position="65"/>
        <end position="93"/>
    </location>
</feature>
<sequence length="751" mass="83523">MLLDFIRNAALLLALCWLQSRIWQHWGHRVVWSQLVLGTVFGLICVASMADPIELGHGIIVDARLALVSVAGLLGGPLVAIMSAVIAGCYRLWIGGVGAYPGVVSILLAALMGLVYRHASESGRITQGSTQLLVFGLLVHAITLLMLSQFQGTLEVSFSETAVAMMITMPPTTLLLVALLRGQQRRNETEHALRDSEARLSAITHAIPDLLFVVDEDGRYREVISPSRHHIDPEDSSKIGRLISDVLPKPQAERLIAWIAQALESAAPQAIEYSLEEGGRKRSFEARAQAIDRPLFEKRAVVMVTRDITARRENEQQIRQLAFYDALTGLPNRRYFVERLRVDQAACTRTGQHGALLFIDLDNFKTINDLYGHEAGDQVLITVAQRLKRIVRTTDTVSRLGGDEFVILLEGLAHAPQEAARQAGHVGQQALETLREPYELEQGQHGISGSVGIVLFNHKHSGNELLQWADLSMYSAKANGKNALRFFDPTMQVVVSSRLQLEEQIREGICREEFRVFYQLQWSDDKGVMGVEALLRWQHPQWGLVGPDRFLQVAAGAGLLPELDRWLLRRVCSQLVRWQHEPRLAGLPVSVNICAIHLHQTSFVPKVLDIIRSSGADPHRVKLELTESVLIVDLDQARLHIASLQREGIRFALDDFGTGCSSLNYLQQLPLDQLKIDQTFVQRLPSAASIAIIQAISKMAETFGFELIAEGVESESQRQLLAENGCSNYQGFLFGKALPADELMQMVKDYA</sequence>
<dbReference type="PANTHER" id="PTHR44757">
    <property type="entry name" value="DIGUANYLATE CYCLASE DGCP"/>
    <property type="match status" value="1"/>
</dbReference>
<comment type="cofactor">
    <cofactor evidence="1">
        <name>Mg(2+)</name>
        <dbReference type="ChEBI" id="CHEBI:18420"/>
    </cofactor>
</comment>
<evidence type="ECO:0000256" key="4">
    <source>
        <dbReference type="ARBA" id="ARBA00022475"/>
    </source>
</evidence>
<dbReference type="InterPro" id="IPR029787">
    <property type="entry name" value="Nucleotide_cyclase"/>
</dbReference>
<evidence type="ECO:0000313" key="13">
    <source>
        <dbReference type="Proteomes" id="UP000249198"/>
    </source>
</evidence>
<dbReference type="PANTHER" id="PTHR44757:SF2">
    <property type="entry name" value="BIOFILM ARCHITECTURE MAINTENANCE PROTEIN MBAA"/>
    <property type="match status" value="1"/>
</dbReference>
<evidence type="ECO:0000259" key="10">
    <source>
        <dbReference type="PROSITE" id="PS50883"/>
    </source>
</evidence>
<dbReference type="Pfam" id="PF07694">
    <property type="entry name" value="5TM-5TMR_LYT"/>
    <property type="match status" value="1"/>
</dbReference>
<keyword evidence="8 9" id="KW-0472">Membrane</keyword>
<dbReference type="SUPFAM" id="SSF55785">
    <property type="entry name" value="PYP-like sensor domain (PAS domain)"/>
    <property type="match status" value="1"/>
</dbReference>
<dbReference type="InterPro" id="IPR001633">
    <property type="entry name" value="EAL_dom"/>
</dbReference>
<dbReference type="GO" id="GO:0000155">
    <property type="term" value="F:phosphorelay sensor kinase activity"/>
    <property type="evidence" value="ECO:0007669"/>
    <property type="project" value="InterPro"/>
</dbReference>
<reference evidence="12 13" key="1">
    <citation type="submission" date="2017-08" db="EMBL/GenBank/DDBJ databases">
        <title>Infants hospitalized years apart are colonized by the same room-sourced microbial strains.</title>
        <authorList>
            <person name="Brooks B."/>
            <person name="Olm M.R."/>
            <person name="Firek B.A."/>
            <person name="Baker R."/>
            <person name="Thomas B.C."/>
            <person name="Morowitz M.J."/>
            <person name="Banfield J.F."/>
        </authorList>
    </citation>
    <scope>NUCLEOTIDE SEQUENCE [LARGE SCALE GENOMIC DNA]</scope>
    <source>
        <strain evidence="12">S2_009_000_R2_77</strain>
    </source>
</reference>
<feature type="transmembrane region" description="Helical" evidence="9">
    <location>
        <begin position="99"/>
        <end position="119"/>
    </location>
</feature>
<name>A0A2W5CYF3_9PSED</name>
<dbReference type="Gene3D" id="3.30.70.270">
    <property type="match status" value="1"/>
</dbReference>
<dbReference type="AlphaFoldDB" id="A0A2W5CYF3"/>
<organism evidence="12 13">
    <name type="scientific">Pseudomonas kuykendallii</name>
    <dbReference type="NCBI Taxonomy" id="1007099"/>
    <lineage>
        <taxon>Bacteria</taxon>
        <taxon>Pseudomonadati</taxon>
        <taxon>Pseudomonadota</taxon>
        <taxon>Gammaproteobacteria</taxon>
        <taxon>Pseudomonadales</taxon>
        <taxon>Pseudomonadaceae</taxon>
        <taxon>Pseudomonas</taxon>
    </lineage>
</organism>
<keyword evidence="5 9" id="KW-0812">Transmembrane</keyword>
<dbReference type="InterPro" id="IPR052155">
    <property type="entry name" value="Biofilm_reg_signaling"/>
</dbReference>
<dbReference type="NCBIfam" id="TIGR00254">
    <property type="entry name" value="GGDEF"/>
    <property type="match status" value="1"/>
</dbReference>
<dbReference type="InterPro" id="IPR011620">
    <property type="entry name" value="Sig_transdc_His_kinase_LytS_TM"/>
</dbReference>
<evidence type="ECO:0000256" key="2">
    <source>
        <dbReference type="ARBA" id="ARBA00004533"/>
    </source>
</evidence>
<keyword evidence="4" id="KW-1003">Cell membrane</keyword>
<dbReference type="Pfam" id="PF00563">
    <property type="entry name" value="EAL"/>
    <property type="match status" value="1"/>
</dbReference>
<dbReference type="CDD" id="cd01949">
    <property type="entry name" value="GGDEF"/>
    <property type="match status" value="1"/>
</dbReference>
<dbReference type="Pfam" id="PF00990">
    <property type="entry name" value="GGDEF"/>
    <property type="match status" value="1"/>
</dbReference>
<dbReference type="CDD" id="cd01948">
    <property type="entry name" value="EAL"/>
    <property type="match status" value="1"/>
</dbReference>
<dbReference type="InterPro" id="IPR000160">
    <property type="entry name" value="GGDEF_dom"/>
</dbReference>
<dbReference type="SMART" id="SM00267">
    <property type="entry name" value="GGDEF"/>
    <property type="match status" value="1"/>
</dbReference>
<dbReference type="Gene3D" id="3.30.450.20">
    <property type="entry name" value="PAS domain"/>
    <property type="match status" value="1"/>
</dbReference>
<dbReference type="PROSITE" id="PS50883">
    <property type="entry name" value="EAL"/>
    <property type="match status" value="1"/>
</dbReference>
<dbReference type="InterPro" id="IPR000014">
    <property type="entry name" value="PAS"/>
</dbReference>
<keyword evidence="7 9" id="KW-1133">Transmembrane helix</keyword>
<feature type="transmembrane region" description="Helical" evidence="9">
    <location>
        <begin position="30"/>
        <end position="53"/>
    </location>
</feature>
<dbReference type="Pfam" id="PF08448">
    <property type="entry name" value="PAS_4"/>
    <property type="match status" value="1"/>
</dbReference>
<evidence type="ECO:0000256" key="7">
    <source>
        <dbReference type="ARBA" id="ARBA00022989"/>
    </source>
</evidence>
<dbReference type="InterPro" id="IPR035965">
    <property type="entry name" value="PAS-like_dom_sf"/>
</dbReference>
<comment type="subcellular location">
    <subcellularLocation>
        <location evidence="2">Cell inner membrane</location>
    </subcellularLocation>
    <subcellularLocation>
        <location evidence="3">Cell membrane</location>
        <topology evidence="3">Multi-pass membrane protein</topology>
    </subcellularLocation>
</comment>
<dbReference type="GO" id="GO:0005886">
    <property type="term" value="C:plasma membrane"/>
    <property type="evidence" value="ECO:0007669"/>
    <property type="project" value="UniProtKB-SubCell"/>
</dbReference>
<dbReference type="InterPro" id="IPR035919">
    <property type="entry name" value="EAL_sf"/>
</dbReference>
<evidence type="ECO:0000256" key="9">
    <source>
        <dbReference type="SAM" id="Phobius"/>
    </source>
</evidence>
<feature type="domain" description="GGDEF" evidence="11">
    <location>
        <begin position="352"/>
        <end position="489"/>
    </location>
</feature>
<dbReference type="FunFam" id="3.30.70.270:FF:000001">
    <property type="entry name" value="Diguanylate cyclase domain protein"/>
    <property type="match status" value="1"/>
</dbReference>
<gene>
    <name evidence="12" type="ORF">DI599_13600</name>
</gene>
<feature type="transmembrane region" description="Helical" evidence="9">
    <location>
        <begin position="162"/>
        <end position="180"/>
    </location>
</feature>
<dbReference type="Gene3D" id="3.20.20.450">
    <property type="entry name" value="EAL domain"/>
    <property type="match status" value="1"/>
</dbReference>
<evidence type="ECO:0000256" key="6">
    <source>
        <dbReference type="ARBA" id="ARBA00022777"/>
    </source>
</evidence>
<dbReference type="CDD" id="cd00130">
    <property type="entry name" value="PAS"/>
    <property type="match status" value="1"/>
</dbReference>
<feature type="domain" description="EAL" evidence="10">
    <location>
        <begin position="498"/>
        <end position="751"/>
    </location>
</feature>
<keyword evidence="6" id="KW-0418">Kinase</keyword>
<dbReference type="GO" id="GO:0071555">
    <property type="term" value="P:cell wall organization"/>
    <property type="evidence" value="ECO:0007669"/>
    <property type="project" value="InterPro"/>
</dbReference>
<feature type="transmembrane region" description="Helical" evidence="9">
    <location>
        <begin position="131"/>
        <end position="150"/>
    </location>
</feature>
<comment type="caution">
    <text evidence="12">The sequence shown here is derived from an EMBL/GenBank/DDBJ whole genome shotgun (WGS) entry which is preliminary data.</text>
</comment>
<evidence type="ECO:0000256" key="1">
    <source>
        <dbReference type="ARBA" id="ARBA00001946"/>
    </source>
</evidence>
<dbReference type="InterPro" id="IPR043128">
    <property type="entry name" value="Rev_trsase/Diguanyl_cyclase"/>
</dbReference>
<evidence type="ECO:0000256" key="3">
    <source>
        <dbReference type="ARBA" id="ARBA00004651"/>
    </source>
</evidence>
<dbReference type="PROSITE" id="PS50887">
    <property type="entry name" value="GGDEF"/>
    <property type="match status" value="1"/>
</dbReference>
<dbReference type="NCBIfam" id="TIGR00229">
    <property type="entry name" value="sensory_box"/>
    <property type="match status" value="1"/>
</dbReference>
<evidence type="ECO:0000256" key="8">
    <source>
        <dbReference type="ARBA" id="ARBA00023136"/>
    </source>
</evidence>
<accession>A0A2W5CYF3</accession>
<dbReference type="SMART" id="SM00052">
    <property type="entry name" value="EAL"/>
    <property type="match status" value="1"/>
</dbReference>
<keyword evidence="6" id="KW-0808">Transferase</keyword>
<protein>
    <submittedName>
        <fullName evidence="12">GGDEF domain-containing protein</fullName>
    </submittedName>
</protein>
<dbReference type="SUPFAM" id="SSF55073">
    <property type="entry name" value="Nucleotide cyclase"/>
    <property type="match status" value="1"/>
</dbReference>
<dbReference type="EMBL" id="QFOH01000015">
    <property type="protein sequence ID" value="PZP23118.1"/>
    <property type="molecule type" value="Genomic_DNA"/>
</dbReference>
<evidence type="ECO:0000313" key="12">
    <source>
        <dbReference type="EMBL" id="PZP23118.1"/>
    </source>
</evidence>